<gene>
    <name evidence="8" type="ORF">GIB67_016663</name>
</gene>
<dbReference type="InterPro" id="IPR003871">
    <property type="entry name" value="RFA1B/D_OB_1st"/>
</dbReference>
<evidence type="ECO:0000256" key="1">
    <source>
        <dbReference type="ARBA" id="ARBA00009892"/>
    </source>
</evidence>
<comment type="similarity">
    <text evidence="1">Belongs to the deoxyhypusine synthase family.</text>
</comment>
<dbReference type="Pfam" id="PF01916">
    <property type="entry name" value="DS"/>
    <property type="match status" value="1"/>
</dbReference>
<keyword evidence="5" id="KW-0812">Transmembrane</keyword>
<reference evidence="8 9" key="1">
    <citation type="journal article" date="2020" name="IScience">
        <title>Genome Sequencing of the Endangered Kingdonia uniflora (Circaeasteraceae, Ranunculales) Reveals Potential Mechanisms of Evolutionary Specialization.</title>
        <authorList>
            <person name="Sun Y."/>
            <person name="Deng T."/>
            <person name="Zhang A."/>
            <person name="Moore M.J."/>
            <person name="Landis J.B."/>
            <person name="Lin N."/>
            <person name="Zhang H."/>
            <person name="Zhang X."/>
            <person name="Huang J."/>
            <person name="Zhang X."/>
            <person name="Sun H."/>
            <person name="Wang H."/>
        </authorList>
    </citation>
    <scope>NUCLEOTIDE SEQUENCE [LARGE SCALE GENOMIC DNA]</scope>
    <source>
        <strain evidence="8">TB1705</strain>
        <tissue evidence="8">Leaf</tissue>
    </source>
</reference>
<dbReference type="Proteomes" id="UP000541444">
    <property type="component" value="Unassembled WGS sequence"/>
</dbReference>
<accession>A0A7J7L4D2</accession>
<dbReference type="SUPFAM" id="SSF50249">
    <property type="entry name" value="Nucleic acid-binding proteins"/>
    <property type="match status" value="2"/>
</dbReference>
<evidence type="ECO:0000259" key="7">
    <source>
        <dbReference type="Pfam" id="PF18052"/>
    </source>
</evidence>
<evidence type="ECO:0000313" key="9">
    <source>
        <dbReference type="Proteomes" id="UP000541444"/>
    </source>
</evidence>
<dbReference type="PANTHER" id="PTHR47165">
    <property type="entry name" value="OS03G0429900 PROTEIN"/>
    <property type="match status" value="1"/>
</dbReference>
<evidence type="ECO:0000256" key="2">
    <source>
        <dbReference type="ARBA" id="ARBA00022737"/>
    </source>
</evidence>
<dbReference type="CDD" id="cd04480">
    <property type="entry name" value="RPA1_DBD_A_like"/>
    <property type="match status" value="1"/>
</dbReference>
<name>A0A7J7L4D2_9MAGN</name>
<evidence type="ECO:0000256" key="3">
    <source>
        <dbReference type="ARBA" id="ARBA00022741"/>
    </source>
</evidence>
<evidence type="ECO:0000256" key="4">
    <source>
        <dbReference type="ARBA" id="ARBA00022821"/>
    </source>
</evidence>
<evidence type="ECO:0000313" key="8">
    <source>
        <dbReference type="EMBL" id="KAF6137470.1"/>
    </source>
</evidence>
<dbReference type="GO" id="GO:0006952">
    <property type="term" value="P:defense response"/>
    <property type="evidence" value="ECO:0007669"/>
    <property type="project" value="UniProtKB-KW"/>
</dbReference>
<feature type="non-terminal residue" evidence="8">
    <location>
        <position position="1"/>
    </location>
</feature>
<dbReference type="EMBL" id="JACGCM010002656">
    <property type="protein sequence ID" value="KAF6137470.1"/>
    <property type="molecule type" value="Genomic_DNA"/>
</dbReference>
<dbReference type="AlphaFoldDB" id="A0A7J7L4D2"/>
<dbReference type="Pfam" id="PF03398">
    <property type="entry name" value="Ist1"/>
    <property type="match status" value="1"/>
</dbReference>
<dbReference type="Gene3D" id="2.40.50.140">
    <property type="entry name" value="Nucleic acid-binding proteins"/>
    <property type="match status" value="2"/>
</dbReference>
<dbReference type="Pfam" id="PF02721">
    <property type="entry name" value="DUF223"/>
    <property type="match status" value="1"/>
</dbReference>
<keyword evidence="3" id="KW-0547">Nucleotide-binding</keyword>
<keyword evidence="2" id="KW-0677">Repeat</keyword>
<dbReference type="GO" id="GO:0015031">
    <property type="term" value="P:protein transport"/>
    <property type="evidence" value="ECO:0007669"/>
    <property type="project" value="InterPro"/>
</dbReference>
<dbReference type="Pfam" id="PF18052">
    <property type="entry name" value="Rx_N"/>
    <property type="match status" value="1"/>
</dbReference>
<sequence length="620" mass="70537">MLLIDENDEQIHASVPRDIIPQFDEVLKEGNIIHLEKFNVSKSNGTYHPIDGEYKIYFKNDTIVKRLEDQHLPIPRHIFSFIEFKDIPTRCQSTKILTDIVGKLKAITEIEIVSKRNGDTSQKRDLILENIYGSTIKFTIWDEMLDEIPIDLSHLPSTPVILIVTSTIVDMFKGVCYLKPTCATKMYYNLEIQEVAILLKSETLLKDASVQLTENATKGTKNLSDLMFENRKELIDIFTIMEEPQTQEKHYTCKATITKVFTNYGCVVCFTAGILVLILLPVLAKNTYVSENALMPGNKTSLKLAVARTKLLKNKKGSSLVVMKRELAQLLEAGQERTARIRLDWRLSHEVVMEDCSEEERLLDFRESVRCKVFLGFTSNLISSGVRETVRYLVEHRMAREVPSSPTAFATSNYNMDMRHIQLHYGYASHFSLCMGPSKVDYDDQTPKDLIWLRNQSTVADAVLFIVVEQLAPFLLDKLKKEVKLVLSAPKDVQELHDIFDNIRDVLDDAEKRHVKNVLLNLEKNEIKKVPESVWLEKLKDASYEMEDVLDEWRTKILKSEIAADESSAPDGVDGARTGKKKGLITEDRANIDPEALPFARKAKEVGRQGLSEGASLVEV</sequence>
<dbReference type="InterPro" id="IPR005061">
    <property type="entry name" value="Ist1"/>
</dbReference>
<dbReference type="Gene3D" id="3.40.910.10">
    <property type="entry name" value="Deoxyhypusine synthase"/>
    <property type="match status" value="1"/>
</dbReference>
<feature type="transmembrane region" description="Helical" evidence="5">
    <location>
        <begin position="261"/>
        <end position="284"/>
    </location>
</feature>
<dbReference type="OrthoDB" id="1931061at2759"/>
<dbReference type="PANTHER" id="PTHR47165:SF4">
    <property type="entry name" value="OS03G0429900 PROTEIN"/>
    <property type="match status" value="1"/>
</dbReference>
<proteinExistence type="inferred from homology"/>
<protein>
    <submittedName>
        <fullName evidence="8">Uncharacterized protein</fullName>
    </submittedName>
</protein>
<evidence type="ECO:0000256" key="5">
    <source>
        <dbReference type="SAM" id="Phobius"/>
    </source>
</evidence>
<keyword evidence="5" id="KW-0472">Membrane</keyword>
<dbReference type="InterPro" id="IPR036982">
    <property type="entry name" value="Deoxyhypusine_synthase_sf"/>
</dbReference>
<comment type="caution">
    <text evidence="8">The sequence shown here is derived from an EMBL/GenBank/DDBJ whole genome shotgun (WGS) entry which is preliminary data.</text>
</comment>
<dbReference type="InterPro" id="IPR029035">
    <property type="entry name" value="DHS-like_NAD/FAD-binding_dom"/>
</dbReference>
<dbReference type="InterPro" id="IPR041118">
    <property type="entry name" value="Rx_N"/>
</dbReference>
<keyword evidence="4" id="KW-0611">Plant defense</keyword>
<feature type="domain" description="Replication protein A 70 kDa DNA-binding subunit B/D first OB fold" evidence="6">
    <location>
        <begin position="1"/>
        <end position="65"/>
    </location>
</feature>
<evidence type="ECO:0000259" key="6">
    <source>
        <dbReference type="Pfam" id="PF02721"/>
    </source>
</evidence>
<dbReference type="SUPFAM" id="SSF52467">
    <property type="entry name" value="DHS-like NAD/FAD-binding domain"/>
    <property type="match status" value="1"/>
</dbReference>
<dbReference type="InterPro" id="IPR002773">
    <property type="entry name" value="Deoxyhypusine_synthase"/>
</dbReference>
<dbReference type="InterPro" id="IPR012340">
    <property type="entry name" value="NA-bd_OB-fold"/>
</dbReference>
<keyword evidence="5" id="KW-1133">Transmembrane helix</keyword>
<dbReference type="Gene3D" id="1.20.5.4130">
    <property type="match status" value="1"/>
</dbReference>
<dbReference type="GO" id="GO:0000166">
    <property type="term" value="F:nucleotide binding"/>
    <property type="evidence" value="ECO:0007669"/>
    <property type="project" value="UniProtKB-KW"/>
</dbReference>
<organism evidence="8 9">
    <name type="scientific">Kingdonia uniflora</name>
    <dbReference type="NCBI Taxonomy" id="39325"/>
    <lineage>
        <taxon>Eukaryota</taxon>
        <taxon>Viridiplantae</taxon>
        <taxon>Streptophyta</taxon>
        <taxon>Embryophyta</taxon>
        <taxon>Tracheophyta</taxon>
        <taxon>Spermatophyta</taxon>
        <taxon>Magnoliopsida</taxon>
        <taxon>Ranunculales</taxon>
        <taxon>Circaeasteraceae</taxon>
        <taxon>Kingdonia</taxon>
    </lineage>
</organism>
<feature type="domain" description="Disease resistance N-terminal" evidence="7">
    <location>
        <begin position="467"/>
        <end position="561"/>
    </location>
</feature>
<keyword evidence="9" id="KW-1185">Reference proteome</keyword>